<reference evidence="1 2" key="1">
    <citation type="journal article" date="2021" name="Genome Biol. Evol.">
        <title>Complete Genome Sequencing of a Novel Gloeobacter Species from a Waterfall Cave in Mexico.</title>
        <authorList>
            <person name="Saw J.H."/>
            <person name="Cardona T."/>
            <person name="Montejano G."/>
        </authorList>
    </citation>
    <scope>NUCLEOTIDE SEQUENCE [LARGE SCALE GENOMIC DNA]</scope>
    <source>
        <strain evidence="1">MG652769</strain>
    </source>
</reference>
<proteinExistence type="predicted"/>
<dbReference type="Proteomes" id="UP001054846">
    <property type="component" value="Chromosome"/>
</dbReference>
<dbReference type="RefSeq" id="WP_230842661.1">
    <property type="nucleotide sequence ID" value="NZ_CP063845.1"/>
</dbReference>
<name>A0ABY3PP92_9CYAN</name>
<sequence>MSQEYTQNLQAGSDRLNLPELRKLERTEAGLAKAFLKSARILHRQLERVEAAVQRHKEPDTLSVTVAALFARMVRHYYSHTALEVYRDTVASRFVLDQLYRVGVTLLYLIEKPHSFETYIAESQPYLCRLVDIVEEQLVAFPEHSELISIRQTLRSMLNRQGGPVPFKSADNLDERARWQGLQFMSDPARKIRLLVPPGSWLDLQLENSRAAQVRGRVNFTHLRDAAHLCLHVTQALLEADDLEVAGLNQRALNTLFEWFYEAHALYESQVRSVN</sequence>
<organism evidence="1 2">
    <name type="scientific">Gloeobacter morelensis MG652769</name>
    <dbReference type="NCBI Taxonomy" id="2781736"/>
    <lineage>
        <taxon>Bacteria</taxon>
        <taxon>Bacillati</taxon>
        <taxon>Cyanobacteriota</taxon>
        <taxon>Cyanophyceae</taxon>
        <taxon>Gloeobacterales</taxon>
        <taxon>Gloeobacteraceae</taxon>
        <taxon>Gloeobacter</taxon>
        <taxon>Gloeobacter morelensis</taxon>
    </lineage>
</organism>
<accession>A0ABY3PP92</accession>
<evidence type="ECO:0000313" key="2">
    <source>
        <dbReference type="Proteomes" id="UP001054846"/>
    </source>
</evidence>
<gene>
    <name evidence="1" type="ORF">ISF26_04070</name>
</gene>
<dbReference type="EMBL" id="CP063845">
    <property type="protein sequence ID" value="UFP95434.1"/>
    <property type="molecule type" value="Genomic_DNA"/>
</dbReference>
<evidence type="ECO:0000313" key="1">
    <source>
        <dbReference type="EMBL" id="UFP95434.1"/>
    </source>
</evidence>
<protein>
    <submittedName>
        <fullName evidence="1">Uncharacterized protein</fullName>
    </submittedName>
</protein>
<keyword evidence="2" id="KW-1185">Reference proteome</keyword>